<dbReference type="KEGG" id="ptp:RCA23_c26390"/>
<dbReference type="PANTHER" id="PTHR11929:SF194">
    <property type="entry name" value="ALPHA-(1,3)-FUCOSYLTRANSFERASE 10"/>
    <property type="match status" value="1"/>
</dbReference>
<feature type="domain" description="Fucosyltransferase C-terminal" evidence="4">
    <location>
        <begin position="132"/>
        <end position="245"/>
    </location>
</feature>
<dbReference type="SUPFAM" id="SSF53756">
    <property type="entry name" value="UDP-Glycosyltransferase/glycogen phosphorylase"/>
    <property type="match status" value="1"/>
</dbReference>
<comment type="similarity">
    <text evidence="1">Belongs to the glycosyltransferase 10 family.</text>
</comment>
<organism evidence="5 6">
    <name type="scientific">Planktomarina temperata RCA23</name>
    <dbReference type="NCBI Taxonomy" id="666509"/>
    <lineage>
        <taxon>Bacteria</taxon>
        <taxon>Pseudomonadati</taxon>
        <taxon>Pseudomonadota</taxon>
        <taxon>Alphaproteobacteria</taxon>
        <taxon>Rhodobacterales</taxon>
        <taxon>Paracoccaceae</taxon>
        <taxon>Planktomarina</taxon>
    </lineage>
</organism>
<keyword evidence="3" id="KW-0808">Transferase</keyword>
<evidence type="ECO:0000313" key="5">
    <source>
        <dbReference type="EMBL" id="AII88156.1"/>
    </source>
</evidence>
<dbReference type="RefSeq" id="WP_052377196.1">
    <property type="nucleotide sequence ID" value="NZ_CP003984.1"/>
</dbReference>
<evidence type="ECO:0000256" key="3">
    <source>
        <dbReference type="ARBA" id="ARBA00022679"/>
    </source>
</evidence>
<dbReference type="InterPro" id="IPR055270">
    <property type="entry name" value="Glyco_tran_10_C"/>
</dbReference>
<dbReference type="InterPro" id="IPR038577">
    <property type="entry name" value="GT10-like_C_sf"/>
</dbReference>
<accession>A0AAN0RL72</accession>
<reference evidence="5 6" key="1">
    <citation type="journal article" date="2014" name="ISME J.">
        <title>Adaptation of an abundant Roseobacter RCA organism to pelagic systems revealed by genomic and transcriptomic analyses.</title>
        <authorList>
            <person name="Voget S."/>
            <person name="Wemheuer B."/>
            <person name="Brinkhoff T."/>
            <person name="Vollmers J."/>
            <person name="Dietrich S."/>
            <person name="Giebel H.A."/>
            <person name="Beardsley C."/>
            <person name="Sardemann C."/>
            <person name="Bakenhus I."/>
            <person name="Billerbeck S."/>
            <person name="Daniel R."/>
            <person name="Simon M."/>
        </authorList>
    </citation>
    <scope>NUCLEOTIDE SEQUENCE [LARGE SCALE GENOMIC DNA]</scope>
    <source>
        <strain evidence="5 6">RCA23</strain>
    </source>
</reference>
<evidence type="ECO:0000259" key="4">
    <source>
        <dbReference type="Pfam" id="PF00852"/>
    </source>
</evidence>
<dbReference type="GO" id="GO:0016020">
    <property type="term" value="C:membrane"/>
    <property type="evidence" value="ECO:0007669"/>
    <property type="project" value="InterPro"/>
</dbReference>
<protein>
    <submittedName>
        <fullName evidence="5">Fucosyltransferase</fullName>
    </submittedName>
</protein>
<gene>
    <name evidence="5" type="ORF">RCA23_c26390</name>
</gene>
<proteinExistence type="inferred from homology"/>
<name>A0AAN0RL72_9RHOB</name>
<dbReference type="InterPro" id="IPR001503">
    <property type="entry name" value="Glyco_trans_10"/>
</dbReference>
<evidence type="ECO:0000256" key="1">
    <source>
        <dbReference type="ARBA" id="ARBA00008919"/>
    </source>
</evidence>
<dbReference type="Gene3D" id="3.40.50.11660">
    <property type="entry name" value="Glycosyl transferase family 10, C-terminal domain"/>
    <property type="match status" value="1"/>
</dbReference>
<sequence length="339" mass="39946">MCTINISTPHRVPWLRQFPNQSPEWGGYKFIFNADDQPYDYLVAFYDLHEIMSPKCPVENTIHITTEPQSVFAYHRKFTDQFGWLLTHVKHAYRNGVIQSPPLLNWYIGWQPDAEDDRGLLSYEQMEQIFFEEKTKNISIVTSNKAFTEAHRKRIEFAKRLKADFGNKLDFFGCGFVSMDDKLESLRDYRFHIAIENSSYDGYFTEKITDCFLAGTYPIYYGCKNLDQYFPKNSFLQIDLEDYDASISLIKTAISERYDLKYKAELKEARDLCLTYHNRFPALVRIIEQIKSGEHGQPASPQLHGKVMLPFGSKKFRRLRIKRRPHTRLLFFIETMLSK</sequence>
<evidence type="ECO:0000256" key="2">
    <source>
        <dbReference type="ARBA" id="ARBA00022676"/>
    </source>
</evidence>
<dbReference type="Pfam" id="PF00852">
    <property type="entry name" value="Glyco_transf_10"/>
    <property type="match status" value="1"/>
</dbReference>
<dbReference type="Proteomes" id="UP000028680">
    <property type="component" value="Chromosome"/>
</dbReference>
<evidence type="ECO:0000313" key="6">
    <source>
        <dbReference type="Proteomes" id="UP000028680"/>
    </source>
</evidence>
<dbReference type="GO" id="GO:0046920">
    <property type="term" value="F:alpha-(1-&gt;3)-fucosyltransferase activity"/>
    <property type="evidence" value="ECO:0007669"/>
    <property type="project" value="TreeGrafter"/>
</dbReference>
<dbReference type="AlphaFoldDB" id="A0AAN0RL72"/>
<dbReference type="EMBL" id="CP003984">
    <property type="protein sequence ID" value="AII88156.1"/>
    <property type="molecule type" value="Genomic_DNA"/>
</dbReference>
<dbReference type="PANTHER" id="PTHR11929">
    <property type="entry name" value="ALPHA- 1,3 -FUCOSYLTRANSFERASE"/>
    <property type="match status" value="1"/>
</dbReference>
<keyword evidence="6" id="KW-1185">Reference proteome</keyword>
<keyword evidence="2 5" id="KW-0328">Glycosyltransferase</keyword>